<comment type="similarity">
    <text evidence="4 6">Belongs to the kynureninase family.</text>
</comment>
<dbReference type="Proteomes" id="UP001359886">
    <property type="component" value="Unassembled WGS sequence"/>
</dbReference>
<dbReference type="Gene3D" id="3.40.640.10">
    <property type="entry name" value="Type I PLP-dependent aspartate aminotransferase-like (Major domain)"/>
    <property type="match status" value="1"/>
</dbReference>
<dbReference type="InterPro" id="IPR010111">
    <property type="entry name" value="Kynureninase"/>
</dbReference>
<keyword evidence="1 4" id="KW-0662">Pyridine nucleotide biosynthesis</keyword>
<proteinExistence type="inferred from homology"/>
<sequence length="431" mass="47927">MNPSDPTQHLLAAARERDAADPLRHFRSGFSIPRHTDGSDTLYFTGNSLGLLHQASEAALGEVMQAWKERGVEGHFTGERPWTRYHELLREGLAELTGAEPGEVIAMNTLTVNLHLGMVSFYRPEGRRTRIVIEKQAFPSDRYAVESQIRFHGLDPDECLVELESADGRRLLDETDIEDYLERSGDTVALVLWPGVQYATGQVFDLPRIAAASRAAGARVGFDLAHAIGNVPVALGESDCDFAAWCTYKYLNAGPGAIAGMYVNKRYDRRTDLPRFNGWFGNDLATRFRMAPEFDPAPGVEAWVLSTPPTLAIAPLLGSLQVFAEAGLDRLRAKSLDMTGWLAAAIQRELDDVLEIITPLEDDRRGCQLSLRVRAGRDAGRALFECLEHSGALPDWREPDVIRVAPVPLYNRYEDCARLVALIRTWADRKN</sequence>
<comment type="catalytic activity">
    <reaction evidence="4 6">
        <text>L-kynurenine + H2O = anthranilate + L-alanine + H(+)</text>
        <dbReference type="Rhea" id="RHEA:16813"/>
        <dbReference type="ChEBI" id="CHEBI:15377"/>
        <dbReference type="ChEBI" id="CHEBI:15378"/>
        <dbReference type="ChEBI" id="CHEBI:16567"/>
        <dbReference type="ChEBI" id="CHEBI:57959"/>
        <dbReference type="ChEBI" id="CHEBI:57972"/>
        <dbReference type="EC" id="3.7.1.3"/>
    </reaction>
</comment>
<dbReference type="InterPro" id="IPR015422">
    <property type="entry name" value="PyrdxlP-dep_Trfase_small"/>
</dbReference>
<dbReference type="RefSeq" id="WP_354695864.1">
    <property type="nucleotide sequence ID" value="NZ_JAZHOG010000008.1"/>
</dbReference>
<evidence type="ECO:0000256" key="3">
    <source>
        <dbReference type="ARBA" id="ARBA00022898"/>
    </source>
</evidence>
<dbReference type="EMBL" id="JAZHOG010000008">
    <property type="protein sequence ID" value="MEJ8568542.1"/>
    <property type="molecule type" value="Genomic_DNA"/>
</dbReference>
<evidence type="ECO:0000256" key="2">
    <source>
        <dbReference type="ARBA" id="ARBA00022801"/>
    </source>
</evidence>
<comment type="caution">
    <text evidence="7">The sequence shown here is derived from an EMBL/GenBank/DDBJ whole genome shotgun (WGS) entry which is preliminary data.</text>
</comment>
<dbReference type="AlphaFoldDB" id="A0AAW9R7M9"/>
<dbReference type="InterPro" id="IPR015421">
    <property type="entry name" value="PyrdxlP-dep_Trfase_major"/>
</dbReference>
<keyword evidence="3 4" id="KW-0663">Pyridoxal phosphate</keyword>
<protein>
    <recommendedName>
        <fullName evidence="4 5">Kynureninase</fullName>
        <ecNumber evidence="4 5">3.7.1.3</ecNumber>
    </recommendedName>
    <alternativeName>
        <fullName evidence="4">L-kynurenine hydrolase</fullName>
    </alternativeName>
</protein>
<dbReference type="GO" id="GO:0043420">
    <property type="term" value="P:anthranilate metabolic process"/>
    <property type="evidence" value="ECO:0007669"/>
    <property type="project" value="TreeGrafter"/>
</dbReference>
<accession>A0AAW9R7M9</accession>
<feature type="binding site" evidence="4">
    <location>
        <begin position="138"/>
        <end position="141"/>
    </location>
    <ligand>
        <name>pyridoxal 5'-phosphate</name>
        <dbReference type="ChEBI" id="CHEBI:597326"/>
    </ligand>
</feature>
<dbReference type="PANTHER" id="PTHR14084:SF0">
    <property type="entry name" value="KYNURENINASE"/>
    <property type="match status" value="1"/>
</dbReference>
<dbReference type="GO" id="GO:0030170">
    <property type="term" value="F:pyridoxal phosphate binding"/>
    <property type="evidence" value="ECO:0007669"/>
    <property type="project" value="UniProtKB-UniRule"/>
</dbReference>
<feature type="binding site" evidence="4">
    <location>
        <position position="226"/>
    </location>
    <ligand>
        <name>pyridoxal 5'-phosphate</name>
        <dbReference type="ChEBI" id="CHEBI:597326"/>
    </ligand>
</feature>
<feature type="binding site" evidence="4">
    <location>
        <position position="111"/>
    </location>
    <ligand>
        <name>pyridoxal 5'-phosphate</name>
        <dbReference type="ChEBI" id="CHEBI:597326"/>
    </ligand>
</feature>
<dbReference type="HAMAP" id="MF_01970">
    <property type="entry name" value="Kynureninase"/>
    <property type="match status" value="1"/>
</dbReference>
<dbReference type="GO" id="GO:0030429">
    <property type="term" value="F:kynureninase activity"/>
    <property type="evidence" value="ECO:0007669"/>
    <property type="project" value="UniProtKB-UniRule"/>
</dbReference>
<feature type="binding site" evidence="4">
    <location>
        <position position="279"/>
    </location>
    <ligand>
        <name>pyridoxal 5'-phosphate</name>
        <dbReference type="ChEBI" id="CHEBI:597326"/>
    </ligand>
</feature>
<dbReference type="InterPro" id="IPR015424">
    <property type="entry name" value="PyrdxlP-dep_Trfase"/>
</dbReference>
<dbReference type="GO" id="GO:0097053">
    <property type="term" value="P:L-kynurenine catabolic process"/>
    <property type="evidence" value="ECO:0007669"/>
    <property type="project" value="UniProtKB-UniRule"/>
</dbReference>
<comment type="cofactor">
    <cofactor evidence="4 6">
        <name>pyridoxal 5'-phosphate</name>
        <dbReference type="ChEBI" id="CHEBI:597326"/>
    </cofactor>
</comment>
<evidence type="ECO:0000256" key="4">
    <source>
        <dbReference type="HAMAP-Rule" id="MF_01970"/>
    </source>
</evidence>
<evidence type="ECO:0000256" key="6">
    <source>
        <dbReference type="PIRNR" id="PIRNR038800"/>
    </source>
</evidence>
<comment type="caution">
    <text evidence="4">Lacks conserved residue(s) required for the propagation of feature annotation.</text>
</comment>
<dbReference type="Pfam" id="PF22580">
    <property type="entry name" value="KYNU_C"/>
    <property type="match status" value="1"/>
</dbReference>
<evidence type="ECO:0000313" key="7">
    <source>
        <dbReference type="EMBL" id="MEJ8568542.1"/>
    </source>
</evidence>
<comment type="pathway">
    <text evidence="4 6">Amino-acid degradation; L-kynurenine degradation; L-alanine and anthranilate from L-kynurenine: step 1/1.</text>
</comment>
<keyword evidence="2 4" id="KW-0378">Hydrolase</keyword>
<dbReference type="EC" id="3.7.1.3" evidence="4 5"/>
<feature type="modified residue" description="N6-(pyridoxal phosphate)lysine" evidence="4">
    <location>
        <position position="249"/>
    </location>
</feature>
<keyword evidence="8" id="KW-1185">Reference proteome</keyword>
<comment type="pathway">
    <text evidence="4 6">Cofactor biosynthesis; NAD(+) biosynthesis; quinolinate from L-kynurenine: step 2/3.</text>
</comment>
<comment type="catalytic activity">
    <reaction evidence="6">
        <text>3-hydroxy-L-kynurenine + H2O = 3-hydroxyanthranilate + L-alanine + H(+)</text>
        <dbReference type="Rhea" id="RHEA:25143"/>
        <dbReference type="ChEBI" id="CHEBI:15377"/>
        <dbReference type="ChEBI" id="CHEBI:15378"/>
        <dbReference type="ChEBI" id="CHEBI:36559"/>
        <dbReference type="ChEBI" id="CHEBI:57972"/>
        <dbReference type="ChEBI" id="CHEBI:58125"/>
        <dbReference type="EC" id="3.7.1.3"/>
    </reaction>
</comment>
<feature type="binding site" evidence="4">
    <location>
        <position position="223"/>
    </location>
    <ligand>
        <name>pyridoxal 5'-phosphate</name>
        <dbReference type="ChEBI" id="CHEBI:597326"/>
    </ligand>
</feature>
<evidence type="ECO:0000256" key="5">
    <source>
        <dbReference type="NCBIfam" id="TIGR01814"/>
    </source>
</evidence>
<dbReference type="GO" id="GO:0009435">
    <property type="term" value="P:NAD+ biosynthetic process"/>
    <property type="evidence" value="ECO:0007669"/>
    <property type="project" value="UniProtKB-UniRule"/>
</dbReference>
<evidence type="ECO:0000313" key="8">
    <source>
        <dbReference type="Proteomes" id="UP001359886"/>
    </source>
</evidence>
<comment type="subunit">
    <text evidence="4 6">Homodimer.</text>
</comment>
<comment type="function">
    <text evidence="4 6">Catalyzes the cleavage of L-kynurenine (L-Kyn) and L-3-hydroxykynurenine (L-3OHKyn) into anthranilic acid (AA) and 3-hydroxyanthranilic acid (3-OHAA), respectively.</text>
</comment>
<dbReference type="GO" id="GO:0019805">
    <property type="term" value="P:quinolinate biosynthetic process"/>
    <property type="evidence" value="ECO:0007669"/>
    <property type="project" value="UniProtKB-UniRule"/>
</dbReference>
<dbReference type="GO" id="GO:0005737">
    <property type="term" value="C:cytoplasm"/>
    <property type="evidence" value="ECO:0007669"/>
    <property type="project" value="UniProtKB-UniRule"/>
</dbReference>
<dbReference type="NCBIfam" id="TIGR01814">
    <property type="entry name" value="kynureninase"/>
    <property type="match status" value="1"/>
</dbReference>
<gene>
    <name evidence="4 7" type="primary">kynU</name>
    <name evidence="7" type="ORF">V3330_12995</name>
</gene>
<dbReference type="GO" id="GO:0019441">
    <property type="term" value="P:L-tryptophan catabolic process to kynurenine"/>
    <property type="evidence" value="ECO:0007669"/>
    <property type="project" value="TreeGrafter"/>
</dbReference>
<dbReference type="PIRSF" id="PIRSF038800">
    <property type="entry name" value="KYNU"/>
    <property type="match status" value="1"/>
</dbReference>
<reference evidence="7 8" key="1">
    <citation type="submission" date="2024-02" db="EMBL/GenBank/DDBJ databases">
        <title>A novel Wenzhouxiangellaceae bacterium, isolated from coastal sediments.</title>
        <authorList>
            <person name="Du Z.-J."/>
            <person name="Ye Y.-Q."/>
            <person name="Zhang X.-Y."/>
        </authorList>
    </citation>
    <scope>NUCLEOTIDE SEQUENCE [LARGE SCALE GENOMIC DNA]</scope>
    <source>
        <strain evidence="7 8">CH-27</strain>
    </source>
</reference>
<dbReference type="SUPFAM" id="SSF53383">
    <property type="entry name" value="PLP-dependent transferases"/>
    <property type="match status" value="1"/>
</dbReference>
<dbReference type="PANTHER" id="PTHR14084">
    <property type="entry name" value="KYNURENINASE"/>
    <property type="match status" value="1"/>
</dbReference>
<name>A0AAW9R7M9_9GAMM</name>
<evidence type="ECO:0000256" key="1">
    <source>
        <dbReference type="ARBA" id="ARBA00022642"/>
    </source>
</evidence>
<dbReference type="FunFam" id="3.40.640.10:FF:000031">
    <property type="entry name" value="Kynureninase"/>
    <property type="match status" value="1"/>
</dbReference>
<feature type="binding site" evidence="4">
    <location>
        <position position="307"/>
    </location>
    <ligand>
        <name>pyridoxal 5'-phosphate</name>
        <dbReference type="ChEBI" id="CHEBI:597326"/>
    </ligand>
</feature>
<organism evidence="7 8">
    <name type="scientific">Elongatibacter sediminis</name>
    <dbReference type="NCBI Taxonomy" id="3119006"/>
    <lineage>
        <taxon>Bacteria</taxon>
        <taxon>Pseudomonadati</taxon>
        <taxon>Pseudomonadota</taxon>
        <taxon>Gammaproteobacteria</taxon>
        <taxon>Chromatiales</taxon>
        <taxon>Wenzhouxiangellaceae</taxon>
        <taxon>Elongatibacter</taxon>
    </lineage>
</organism>
<feature type="binding site" evidence="4">
    <location>
        <position position="110"/>
    </location>
    <ligand>
        <name>pyridoxal 5'-phosphate</name>
        <dbReference type="ChEBI" id="CHEBI:597326"/>
    </ligand>
</feature>
<dbReference type="Gene3D" id="3.90.1150.10">
    <property type="entry name" value="Aspartate Aminotransferase, domain 1"/>
    <property type="match status" value="1"/>
</dbReference>
<feature type="binding site" evidence="4">
    <location>
        <position position="248"/>
    </location>
    <ligand>
        <name>pyridoxal 5'-phosphate</name>
        <dbReference type="ChEBI" id="CHEBI:597326"/>
    </ligand>
</feature>